<dbReference type="Pfam" id="PF24716">
    <property type="entry name" value="WapI"/>
    <property type="match status" value="1"/>
</dbReference>
<dbReference type="AlphaFoldDB" id="A0A8E6EX74"/>
<accession>A0A8E6EX74</accession>
<protein>
    <submittedName>
        <fullName evidence="1">Uncharacterized protein</fullName>
    </submittedName>
</protein>
<sequence length="146" mass="16468">MCTIHIGRPDSEFLAIALFDRSHPACQDYWDGNWIRSQVEVVAGGFHGRAYGDLRADELVRFYDRLSNLEKILRGTAEFATMEGWLSIRVVGDGKGHMTFECELQDEPGVGNTLKFQLRLDQTFLPLLLSQLREAIAHFPVLGQAS</sequence>
<dbReference type="RefSeq" id="WP_213494838.1">
    <property type="nucleotide sequence ID" value="NZ_CP074694.1"/>
</dbReference>
<organism evidence="1 2">
    <name type="scientific">Telmatocola sphagniphila</name>
    <dbReference type="NCBI Taxonomy" id="1123043"/>
    <lineage>
        <taxon>Bacteria</taxon>
        <taxon>Pseudomonadati</taxon>
        <taxon>Planctomycetota</taxon>
        <taxon>Planctomycetia</taxon>
        <taxon>Gemmatales</taxon>
        <taxon>Gemmataceae</taxon>
    </lineage>
</organism>
<name>A0A8E6EX74_9BACT</name>
<dbReference type="KEGG" id="tsph:KIH39_19170"/>
<evidence type="ECO:0000313" key="1">
    <source>
        <dbReference type="EMBL" id="QVL30956.1"/>
    </source>
</evidence>
<evidence type="ECO:0000313" key="2">
    <source>
        <dbReference type="Proteomes" id="UP000676194"/>
    </source>
</evidence>
<dbReference type="InterPro" id="IPR056510">
    <property type="entry name" value="WapI"/>
</dbReference>
<dbReference type="Proteomes" id="UP000676194">
    <property type="component" value="Chromosome"/>
</dbReference>
<proteinExistence type="predicted"/>
<keyword evidence="2" id="KW-1185">Reference proteome</keyword>
<reference evidence="1" key="1">
    <citation type="submission" date="2021-05" db="EMBL/GenBank/DDBJ databases">
        <title>Complete genome sequence of the cellulolytic planctomycete Telmatocola sphagniphila SP2T and characterization of the first cellulase from planctomycetes.</title>
        <authorList>
            <person name="Rakitin A.L."/>
            <person name="Beletsky A.V."/>
            <person name="Naumoff D.G."/>
            <person name="Kulichevskaya I.S."/>
            <person name="Mardanov A.V."/>
            <person name="Ravin N.V."/>
            <person name="Dedysh S.N."/>
        </authorList>
    </citation>
    <scope>NUCLEOTIDE SEQUENCE</scope>
    <source>
        <strain evidence="1">SP2T</strain>
    </source>
</reference>
<gene>
    <name evidence="1" type="ORF">KIH39_19170</name>
</gene>
<dbReference type="EMBL" id="CP074694">
    <property type="protein sequence ID" value="QVL30956.1"/>
    <property type="molecule type" value="Genomic_DNA"/>
</dbReference>